<accession>A0ABS9TW24</accession>
<evidence type="ECO:0000313" key="2">
    <source>
        <dbReference type="Proteomes" id="UP001202922"/>
    </source>
</evidence>
<evidence type="ECO:0000313" key="1">
    <source>
        <dbReference type="EMBL" id="MCH6468566.1"/>
    </source>
</evidence>
<gene>
    <name evidence="1" type="ORF">L0M17_00960</name>
</gene>
<name>A0ABS9TW24_9MICC</name>
<proteinExistence type="predicted"/>
<dbReference type="EMBL" id="JAKZBV010000001">
    <property type="protein sequence ID" value="MCH6468566.1"/>
    <property type="molecule type" value="Genomic_DNA"/>
</dbReference>
<sequence length="281" mass="29372">MTRRAVDLYGPEARIVSADSVLDPGLGGLLGRRHVEATVMVPAPIVRLAPSVDPAGPHTLGARAGIAALLDDADTAEDRIHAFQAAAPGPRPSGPPVSTEAEDFDALLERLRSQTDAPEERVPVLLDGPGDLVLVLGTSDTAFAVVQSMAARLPEAFSLTSAGELSEWPHLEDVRDATAARAEGVESGTAVLAALGLRAFDRLGPQLGRAAALRADQVWLAVDARHKAEETAEWVEAAKARLTVSALAVVGARETRTPETVNTLGIPLGWVDGSHAPRTVL</sequence>
<protein>
    <submittedName>
        <fullName evidence="1">Uncharacterized protein</fullName>
    </submittedName>
</protein>
<comment type="caution">
    <text evidence="1">The sequence shown here is derived from an EMBL/GenBank/DDBJ whole genome shotgun (WGS) entry which is preliminary data.</text>
</comment>
<dbReference type="RefSeq" id="WP_241050388.1">
    <property type="nucleotide sequence ID" value="NZ_JAKZBV010000001.1"/>
</dbReference>
<organism evidence="1 2">
    <name type="scientific">Sinomonas terrae</name>
    <dbReference type="NCBI Taxonomy" id="2908838"/>
    <lineage>
        <taxon>Bacteria</taxon>
        <taxon>Bacillati</taxon>
        <taxon>Actinomycetota</taxon>
        <taxon>Actinomycetes</taxon>
        <taxon>Micrococcales</taxon>
        <taxon>Micrococcaceae</taxon>
        <taxon>Sinomonas</taxon>
    </lineage>
</organism>
<keyword evidence="2" id="KW-1185">Reference proteome</keyword>
<dbReference type="Proteomes" id="UP001202922">
    <property type="component" value="Unassembled WGS sequence"/>
</dbReference>
<reference evidence="1 2" key="1">
    <citation type="submission" date="2022-03" db="EMBL/GenBank/DDBJ databases">
        <title>Sinomonas sp. isolated from a soil.</title>
        <authorList>
            <person name="Han J."/>
            <person name="Kim D.-U."/>
        </authorList>
    </citation>
    <scope>NUCLEOTIDE SEQUENCE [LARGE SCALE GENOMIC DNA]</scope>
    <source>
        <strain evidence="1 2">5-5</strain>
    </source>
</reference>